<evidence type="ECO:0000313" key="1">
    <source>
        <dbReference type="EMBL" id="DAF51644.1"/>
    </source>
</evidence>
<dbReference type="EMBL" id="BK032619">
    <property type="protein sequence ID" value="DAF51644.1"/>
    <property type="molecule type" value="Genomic_DNA"/>
</dbReference>
<accession>A0A8S5SKQ3</accession>
<reference evidence="1" key="1">
    <citation type="journal article" date="2021" name="Proc. Natl. Acad. Sci. U.S.A.">
        <title>A Catalog of Tens of Thousands of Viruses from Human Metagenomes Reveals Hidden Associations with Chronic Diseases.</title>
        <authorList>
            <person name="Tisza M.J."/>
            <person name="Buck C.B."/>
        </authorList>
    </citation>
    <scope>NUCLEOTIDE SEQUENCE</scope>
    <source>
        <strain evidence="1">Ct3ka12</strain>
    </source>
</reference>
<organism evidence="1">
    <name type="scientific">Siphoviridae sp. ct3ka12</name>
    <dbReference type="NCBI Taxonomy" id="2827771"/>
    <lineage>
        <taxon>Viruses</taxon>
        <taxon>Duplodnaviria</taxon>
        <taxon>Heunggongvirae</taxon>
        <taxon>Uroviricota</taxon>
        <taxon>Caudoviricetes</taxon>
    </lineage>
</organism>
<protein>
    <submittedName>
        <fullName evidence="1">Uncharacterized protein</fullName>
    </submittedName>
</protein>
<name>A0A8S5SKQ3_9CAUD</name>
<proteinExistence type="predicted"/>
<sequence length="36" mass="4279">MVRFSCISYYDKKVLIAETKVHINIKYYCLKLPALN</sequence>